<evidence type="ECO:0000313" key="2">
    <source>
        <dbReference type="EMBL" id="KAJ1150432.1"/>
    </source>
</evidence>
<accession>A0AAV7RCJ0</accession>
<evidence type="ECO:0000313" key="3">
    <source>
        <dbReference type="Proteomes" id="UP001066276"/>
    </source>
</evidence>
<keyword evidence="1" id="KW-0732">Signal</keyword>
<dbReference type="Proteomes" id="UP001066276">
    <property type="component" value="Chromosome 5"/>
</dbReference>
<feature type="signal peptide" evidence="1">
    <location>
        <begin position="1"/>
        <end position="15"/>
    </location>
</feature>
<dbReference type="AlphaFoldDB" id="A0AAV7RCJ0"/>
<evidence type="ECO:0000256" key="1">
    <source>
        <dbReference type="SAM" id="SignalP"/>
    </source>
</evidence>
<protein>
    <submittedName>
        <fullName evidence="2">Uncharacterized protein</fullName>
    </submittedName>
</protein>
<gene>
    <name evidence="2" type="ORF">NDU88_003223</name>
</gene>
<proteinExistence type="predicted"/>
<reference evidence="2" key="1">
    <citation type="journal article" date="2022" name="bioRxiv">
        <title>Sequencing and chromosome-scale assembly of the giantPleurodeles waltlgenome.</title>
        <authorList>
            <person name="Brown T."/>
            <person name="Elewa A."/>
            <person name="Iarovenko S."/>
            <person name="Subramanian E."/>
            <person name="Araus A.J."/>
            <person name="Petzold A."/>
            <person name="Susuki M."/>
            <person name="Suzuki K.-i.T."/>
            <person name="Hayashi T."/>
            <person name="Toyoda A."/>
            <person name="Oliveira C."/>
            <person name="Osipova E."/>
            <person name="Leigh N.D."/>
            <person name="Simon A."/>
            <person name="Yun M.H."/>
        </authorList>
    </citation>
    <scope>NUCLEOTIDE SEQUENCE</scope>
    <source>
        <strain evidence="2">20211129_DDA</strain>
        <tissue evidence="2">Liver</tissue>
    </source>
</reference>
<sequence length="115" mass="11902">MLVTLVCWLLGGGAARTVVALSLELGAGAAPRGVQCSQGARQQLEAWRHCLALTDNESCREWGRPGSACGSSEPVDCTVGSLPGLRPDALTLRNIRAEPCSPSSRSGLIPTATGE</sequence>
<keyword evidence="3" id="KW-1185">Reference proteome</keyword>
<comment type="caution">
    <text evidence="2">The sequence shown here is derived from an EMBL/GenBank/DDBJ whole genome shotgun (WGS) entry which is preliminary data.</text>
</comment>
<dbReference type="EMBL" id="JANPWB010000009">
    <property type="protein sequence ID" value="KAJ1150432.1"/>
    <property type="molecule type" value="Genomic_DNA"/>
</dbReference>
<feature type="chain" id="PRO_5043787383" evidence="1">
    <location>
        <begin position="16"/>
        <end position="115"/>
    </location>
</feature>
<organism evidence="2 3">
    <name type="scientific">Pleurodeles waltl</name>
    <name type="common">Iberian ribbed newt</name>
    <dbReference type="NCBI Taxonomy" id="8319"/>
    <lineage>
        <taxon>Eukaryota</taxon>
        <taxon>Metazoa</taxon>
        <taxon>Chordata</taxon>
        <taxon>Craniata</taxon>
        <taxon>Vertebrata</taxon>
        <taxon>Euteleostomi</taxon>
        <taxon>Amphibia</taxon>
        <taxon>Batrachia</taxon>
        <taxon>Caudata</taxon>
        <taxon>Salamandroidea</taxon>
        <taxon>Salamandridae</taxon>
        <taxon>Pleurodelinae</taxon>
        <taxon>Pleurodeles</taxon>
    </lineage>
</organism>
<name>A0AAV7RCJ0_PLEWA</name>